<evidence type="ECO:0000313" key="2">
    <source>
        <dbReference type="Proteomes" id="UP001163324"/>
    </source>
</evidence>
<protein>
    <submittedName>
        <fullName evidence="1">Uncharacterized protein</fullName>
    </submittedName>
</protein>
<reference evidence="1" key="1">
    <citation type="submission" date="2022-10" db="EMBL/GenBank/DDBJ databases">
        <title>Complete Genome of Trichothecium roseum strain YXFP-22015, a Plant Pathogen Isolated from Citrus.</title>
        <authorList>
            <person name="Wang Y."/>
            <person name="Zhu L."/>
        </authorList>
    </citation>
    <scope>NUCLEOTIDE SEQUENCE</scope>
    <source>
        <strain evidence="1">YXFP-22015</strain>
    </source>
</reference>
<evidence type="ECO:0000313" key="1">
    <source>
        <dbReference type="EMBL" id="KAI9902211.1"/>
    </source>
</evidence>
<keyword evidence="2" id="KW-1185">Reference proteome</keyword>
<sequence length="562" mass="63852">MLPAQLAAWLVEATPRGVRAALDAVALHMAPSDISYFKQVMRRLADADFGYATLTDLPVELVCMIAGHLSLDNIRECQLVSKRWRALFTSDPVMFGVCAENFPGVMELNPNQDLMYTLTCSIREYARPLPGDSRCKNFASVVWPLDYMNTLPEEEDIIPSSTRWLIGRPQHRRYTKPIYNDGMIALFPSQSRSFLVDNLHTGKRGKYWLPLDPRTSNDHGRLWAISRKLVVTELVRGGEPLRQLKIYHFEQKTWMHLTMASLVKRCEVRDERVAILTGSGSDSIVTLWTWHGSVIDFALTYDIPVSREHKTFPMLHLHPIHPDIIWVTWSEPSGTAVAVKLEVEDGVCRCIKEVRSCFDLSHNDICPYADVAPPPRRNEDITCEIMHGALNSHGTVAIHCIHQRDPEDACACVQVVSFNLIVEKFSNAVYNGTIEYPTEEAPPGERDSEAPRFYNNNMIYCHKMTGRERHLHPSRALPAPWGNELRLVVLDAHRDIGDMSSYAVGLNIDLIPSKFWCDGDYRYWGTDENFFVVPFVMGYTAYVYKPGVTWTTNVAPPGVLTW</sequence>
<dbReference type="EMBL" id="CM047942">
    <property type="protein sequence ID" value="KAI9902211.1"/>
    <property type="molecule type" value="Genomic_DNA"/>
</dbReference>
<proteinExistence type="predicted"/>
<name>A0ACC0V8I8_9HYPO</name>
<dbReference type="Proteomes" id="UP001163324">
    <property type="component" value="Chromosome 3"/>
</dbReference>
<comment type="caution">
    <text evidence="1">The sequence shown here is derived from an EMBL/GenBank/DDBJ whole genome shotgun (WGS) entry which is preliminary data.</text>
</comment>
<organism evidence="1 2">
    <name type="scientific">Trichothecium roseum</name>
    <dbReference type="NCBI Taxonomy" id="47278"/>
    <lineage>
        <taxon>Eukaryota</taxon>
        <taxon>Fungi</taxon>
        <taxon>Dikarya</taxon>
        <taxon>Ascomycota</taxon>
        <taxon>Pezizomycotina</taxon>
        <taxon>Sordariomycetes</taxon>
        <taxon>Hypocreomycetidae</taxon>
        <taxon>Hypocreales</taxon>
        <taxon>Hypocreales incertae sedis</taxon>
        <taxon>Trichothecium</taxon>
    </lineage>
</organism>
<gene>
    <name evidence="1" type="ORF">N3K66_004028</name>
</gene>
<accession>A0ACC0V8I8</accession>